<dbReference type="AlphaFoldDB" id="A0ABD1PQZ7"/>
<dbReference type="EMBL" id="JBFOLK010000013">
    <property type="protein sequence ID" value="KAL2466027.1"/>
    <property type="molecule type" value="Genomic_DNA"/>
</dbReference>
<comment type="caution">
    <text evidence="1">The sequence shown here is derived from an EMBL/GenBank/DDBJ whole genome shotgun (WGS) entry which is preliminary data.</text>
</comment>
<organism evidence="1 2">
    <name type="scientific">Abeliophyllum distichum</name>
    <dbReference type="NCBI Taxonomy" id="126358"/>
    <lineage>
        <taxon>Eukaryota</taxon>
        <taxon>Viridiplantae</taxon>
        <taxon>Streptophyta</taxon>
        <taxon>Embryophyta</taxon>
        <taxon>Tracheophyta</taxon>
        <taxon>Spermatophyta</taxon>
        <taxon>Magnoliopsida</taxon>
        <taxon>eudicotyledons</taxon>
        <taxon>Gunneridae</taxon>
        <taxon>Pentapetalae</taxon>
        <taxon>asterids</taxon>
        <taxon>lamiids</taxon>
        <taxon>Lamiales</taxon>
        <taxon>Oleaceae</taxon>
        <taxon>Forsythieae</taxon>
        <taxon>Abeliophyllum</taxon>
    </lineage>
</organism>
<reference evidence="2" key="1">
    <citation type="submission" date="2024-07" db="EMBL/GenBank/DDBJ databases">
        <title>Two chromosome-level genome assemblies of Korean endemic species Abeliophyllum distichum and Forsythia ovata (Oleaceae).</title>
        <authorList>
            <person name="Jang H."/>
        </authorList>
    </citation>
    <scope>NUCLEOTIDE SEQUENCE [LARGE SCALE GENOMIC DNA]</scope>
</reference>
<sequence>MPCVKEVENLKQTFKGHYHPQVKKLIENARFGKRDPCKLDDLDAVLLGGHIPSNSSGLFIAQPKNELGYNPGLPRKIKVKKVSSNLIMIQIYETTEEKPEE</sequence>
<dbReference type="Proteomes" id="UP001604336">
    <property type="component" value="Unassembled WGS sequence"/>
</dbReference>
<proteinExistence type="predicted"/>
<keyword evidence="2" id="KW-1185">Reference proteome</keyword>
<name>A0ABD1PQZ7_9LAMI</name>
<gene>
    <name evidence="1" type="ORF">Adt_41878</name>
</gene>
<accession>A0ABD1PQZ7</accession>
<evidence type="ECO:0000313" key="1">
    <source>
        <dbReference type="EMBL" id="KAL2466027.1"/>
    </source>
</evidence>
<evidence type="ECO:0000313" key="2">
    <source>
        <dbReference type="Proteomes" id="UP001604336"/>
    </source>
</evidence>
<protein>
    <submittedName>
        <fullName evidence="1">Uncharacterized protein</fullName>
    </submittedName>
</protein>